<proteinExistence type="inferred from homology"/>
<dbReference type="PIRSF" id="PIRSF037677">
    <property type="entry name" value="DNA_mis_repair_Msh6"/>
    <property type="match status" value="1"/>
</dbReference>
<evidence type="ECO:0000259" key="8">
    <source>
        <dbReference type="SMART" id="SM00534"/>
    </source>
</evidence>
<dbReference type="InterPro" id="IPR017261">
    <property type="entry name" value="DNA_mismatch_repair_MutS/MSH"/>
</dbReference>
<dbReference type="InterPro" id="IPR045076">
    <property type="entry name" value="MutS"/>
</dbReference>
<dbReference type="InterPro" id="IPR016151">
    <property type="entry name" value="DNA_mismatch_repair_MutS_N"/>
</dbReference>
<comment type="similarity">
    <text evidence="1">Belongs to the DNA mismatch repair MutS family.</text>
</comment>
<dbReference type="InterPro" id="IPR007696">
    <property type="entry name" value="DNA_mismatch_repair_MutS_core"/>
</dbReference>
<dbReference type="SMART" id="SM00533">
    <property type="entry name" value="MUTSd"/>
    <property type="match status" value="1"/>
</dbReference>
<name>A0A6C0ET63_9ZZZZ</name>
<dbReference type="Pfam" id="PF05192">
    <property type="entry name" value="MutS_III"/>
    <property type="match status" value="1"/>
</dbReference>
<feature type="domain" description="DNA mismatch repair proteins mutS family" evidence="8">
    <location>
        <begin position="712"/>
        <end position="902"/>
    </location>
</feature>
<keyword evidence="4" id="KW-0067">ATP-binding</keyword>
<dbReference type="EMBL" id="MN738927">
    <property type="protein sequence ID" value="QHT31922.1"/>
    <property type="molecule type" value="Genomic_DNA"/>
</dbReference>
<dbReference type="SMART" id="SM00534">
    <property type="entry name" value="MUTSac"/>
    <property type="match status" value="1"/>
</dbReference>
<accession>A0A6C0ET63</accession>
<dbReference type="GO" id="GO:0030983">
    <property type="term" value="F:mismatched DNA binding"/>
    <property type="evidence" value="ECO:0007669"/>
    <property type="project" value="InterPro"/>
</dbReference>
<dbReference type="SUPFAM" id="SSF55271">
    <property type="entry name" value="DNA repair protein MutS, domain I"/>
    <property type="match status" value="1"/>
</dbReference>
<dbReference type="InterPro" id="IPR036187">
    <property type="entry name" value="DNA_mismatch_repair_MutS_sf"/>
</dbReference>
<evidence type="ECO:0008006" key="10">
    <source>
        <dbReference type="Google" id="ProtNLM"/>
    </source>
</evidence>
<sequence length="996" mass="114639">MESNITTEYFQITNEYQKKYGKNTVLLMQVGAFFEVYGLKNAETGVITYSQIVEFSQICQLNVSEKKNFINNDPIVMAGFRDYTLEKYIQKLSENGYTSVVYKQEKDGKNIKRKLHAIYSAGTYISYDTDISPQTTNNIMCVWINTFKSFIQTQSNNENLVCGVSVANIFTGKSFIFEYEIPLYDNPTTFDELERCVSIYAPSEILLIAETFDEKMTEKVIQYSGMHNAHVHKYTKCSQNVDIIKKCSQQKYIQHILSTFFGEECYQVCSEFGNNEIATQSFCFLLNFIQEHNPNLVKKIEQPIFNNTSNRMVLANHTLKQLNIIDDNTEDSTKNSKYSSVLSFLNKCCTPMGKRQFKQQLTNPTFDEAWLKKEYAMISLLLDENNVHFISFFRSQLSEIRDIEKICRQIIIRKIYPSSIYHLYKSIENIEQIYQCLYENPDLNNYFGEHSTKIANFGEQCSQLLDFIKTNLKMDACIEIESMINFEKNIIQSGVSNELDALIQKYENSISSFHGIRDVFNSLLRTFEKSSETDYIKIHETDKSGYSLQITKKRALTLKTILSKITEPIQITSGLTINVKEIQFKSASTSNDEIEINVLNKICKDILNLKEQINMEIAIAYNEFLNEFDKNWFSTLENIAKYITKVDVLQNKAYIANEYNYVCPEIDSDVFSTSSYVHAYDLRHCLIEHIQQNEVYVPNDLLLGGKIDDTIKTGMLLYGTNAVGKTSLIRAIGIATIMAQSGLFVPCSRFIFKPYRTIYSRILGNDNIFKGLSTFAVEMSELRMILRGADEYSMILGDELCSGTETESALSIFTAGLMHLNEKQSTYIFATHFHEVLDYDEIKSLANMEIKHMAVHFDRELDCLVYDRKLRDGPGNRMYGLEVCKSLYLPEDFLEKAYVIRNKYYPINQGELAHKTSVYNAKKVRGLCEICKMELSEEVHHLSPQKEADKKGFIGTFHKNHAANLAAVCEKCHEQLHAKNTQKIVRKKTTKGYVIG</sequence>
<dbReference type="SUPFAM" id="SSF48334">
    <property type="entry name" value="DNA repair protein MutS, domain III"/>
    <property type="match status" value="1"/>
</dbReference>
<evidence type="ECO:0000256" key="2">
    <source>
        <dbReference type="ARBA" id="ARBA00022741"/>
    </source>
</evidence>
<dbReference type="PANTHER" id="PTHR11361">
    <property type="entry name" value="DNA MISMATCH REPAIR PROTEIN MUTS FAMILY MEMBER"/>
    <property type="match status" value="1"/>
</dbReference>
<dbReference type="InterPro" id="IPR007695">
    <property type="entry name" value="DNA_mismatch_repair_MutS-lik_N"/>
</dbReference>
<dbReference type="GO" id="GO:0005524">
    <property type="term" value="F:ATP binding"/>
    <property type="evidence" value="ECO:0007669"/>
    <property type="project" value="UniProtKB-KW"/>
</dbReference>
<dbReference type="PANTHER" id="PTHR11361:SF34">
    <property type="entry name" value="DNA MISMATCH REPAIR PROTEIN MSH1, MITOCHONDRIAL"/>
    <property type="match status" value="1"/>
</dbReference>
<evidence type="ECO:0000256" key="3">
    <source>
        <dbReference type="ARBA" id="ARBA00022763"/>
    </source>
</evidence>
<dbReference type="CDD" id="cd00085">
    <property type="entry name" value="HNHc"/>
    <property type="match status" value="1"/>
</dbReference>
<dbReference type="SUPFAM" id="SSF52540">
    <property type="entry name" value="P-loop containing nucleoside triphosphate hydrolases"/>
    <property type="match status" value="1"/>
</dbReference>
<keyword evidence="5" id="KW-0238">DNA-binding</keyword>
<dbReference type="Pfam" id="PF01624">
    <property type="entry name" value="MutS_I"/>
    <property type="match status" value="1"/>
</dbReference>
<organism evidence="9">
    <name type="scientific">viral metagenome</name>
    <dbReference type="NCBI Taxonomy" id="1070528"/>
    <lineage>
        <taxon>unclassified sequences</taxon>
        <taxon>metagenomes</taxon>
        <taxon>organismal metagenomes</taxon>
    </lineage>
</organism>
<dbReference type="GO" id="GO:0006298">
    <property type="term" value="P:mismatch repair"/>
    <property type="evidence" value="ECO:0007669"/>
    <property type="project" value="InterPro"/>
</dbReference>
<reference evidence="9" key="1">
    <citation type="journal article" date="2020" name="Nature">
        <title>Giant virus diversity and host interactions through global metagenomics.</title>
        <authorList>
            <person name="Schulz F."/>
            <person name="Roux S."/>
            <person name="Paez-Espino D."/>
            <person name="Jungbluth S."/>
            <person name="Walsh D.A."/>
            <person name="Denef V.J."/>
            <person name="McMahon K.D."/>
            <person name="Konstantinidis K.T."/>
            <person name="Eloe-Fadrosh E.A."/>
            <person name="Kyrpides N.C."/>
            <person name="Woyke T."/>
        </authorList>
    </citation>
    <scope>NUCLEOTIDE SEQUENCE</scope>
    <source>
        <strain evidence="9">GVMAG-M-3300009155-48</strain>
    </source>
</reference>
<keyword evidence="6" id="KW-0234">DNA repair</keyword>
<dbReference type="Gene3D" id="3.40.1170.10">
    <property type="entry name" value="DNA repair protein MutS, domain I"/>
    <property type="match status" value="1"/>
</dbReference>
<dbReference type="Gene3D" id="3.40.50.300">
    <property type="entry name" value="P-loop containing nucleotide triphosphate hydrolases"/>
    <property type="match status" value="1"/>
</dbReference>
<keyword evidence="3" id="KW-0227">DNA damage</keyword>
<dbReference type="InterPro" id="IPR027417">
    <property type="entry name" value="P-loop_NTPase"/>
</dbReference>
<evidence type="ECO:0000256" key="4">
    <source>
        <dbReference type="ARBA" id="ARBA00022840"/>
    </source>
</evidence>
<evidence type="ECO:0000259" key="7">
    <source>
        <dbReference type="SMART" id="SM00533"/>
    </source>
</evidence>
<dbReference type="InterPro" id="IPR000432">
    <property type="entry name" value="DNA_mismatch_repair_MutS_C"/>
</dbReference>
<evidence type="ECO:0000256" key="1">
    <source>
        <dbReference type="ARBA" id="ARBA00006271"/>
    </source>
</evidence>
<keyword evidence="2" id="KW-0547">Nucleotide-binding</keyword>
<evidence type="ECO:0000313" key="9">
    <source>
        <dbReference type="EMBL" id="QHT31922.1"/>
    </source>
</evidence>
<dbReference type="GO" id="GO:0140664">
    <property type="term" value="F:ATP-dependent DNA damage sensor activity"/>
    <property type="evidence" value="ECO:0007669"/>
    <property type="project" value="InterPro"/>
</dbReference>
<feature type="domain" description="DNA mismatch repair protein MutS core" evidence="7">
    <location>
        <begin position="336"/>
        <end position="690"/>
    </location>
</feature>
<evidence type="ECO:0000256" key="5">
    <source>
        <dbReference type="ARBA" id="ARBA00023125"/>
    </source>
</evidence>
<evidence type="ECO:0000256" key="6">
    <source>
        <dbReference type="ARBA" id="ARBA00023204"/>
    </source>
</evidence>
<dbReference type="Pfam" id="PF00488">
    <property type="entry name" value="MutS_V"/>
    <property type="match status" value="1"/>
</dbReference>
<protein>
    <recommendedName>
        <fullName evidence="10">DNA mismatch repair proteins mutS family domain-containing protein</fullName>
    </recommendedName>
</protein>
<dbReference type="AlphaFoldDB" id="A0A6C0ET63"/>
<dbReference type="Gene3D" id="1.10.1420.10">
    <property type="match status" value="1"/>
</dbReference>
<dbReference type="InterPro" id="IPR003615">
    <property type="entry name" value="HNH_nuc"/>
</dbReference>